<evidence type="ECO:0000313" key="1">
    <source>
        <dbReference type="WBParaSite" id="TASK_0001028701-mRNA-1"/>
    </source>
</evidence>
<dbReference type="AlphaFoldDB" id="A0A0R3WHE4"/>
<accession>A0A0R3WHE4</accession>
<organism evidence="1">
    <name type="scientific">Taenia asiatica</name>
    <name type="common">Asian tapeworm</name>
    <dbReference type="NCBI Taxonomy" id="60517"/>
    <lineage>
        <taxon>Eukaryota</taxon>
        <taxon>Metazoa</taxon>
        <taxon>Spiralia</taxon>
        <taxon>Lophotrochozoa</taxon>
        <taxon>Platyhelminthes</taxon>
        <taxon>Cestoda</taxon>
        <taxon>Eucestoda</taxon>
        <taxon>Cyclophyllidea</taxon>
        <taxon>Taeniidae</taxon>
        <taxon>Taenia</taxon>
    </lineage>
</organism>
<name>A0A0R3WHE4_TAEAS</name>
<reference evidence="1" key="1">
    <citation type="submission" date="2017-02" db="UniProtKB">
        <authorList>
            <consortium name="WormBaseParasite"/>
        </authorList>
    </citation>
    <scope>IDENTIFICATION</scope>
</reference>
<protein>
    <submittedName>
        <fullName evidence="1">Secreted protein</fullName>
    </submittedName>
</protein>
<sequence length="84" mass="9484">LVALATPMSSVGPKLPFRVIMQPWSLHLGMRMQQTSQNASHQILGLQSTPFACATVALRSLKLLEASWCGWWRAFDRLCWLHCC</sequence>
<dbReference type="WBParaSite" id="TASK_0001028701-mRNA-1">
    <property type="protein sequence ID" value="TASK_0001028701-mRNA-1"/>
    <property type="gene ID" value="TASK_0001028701"/>
</dbReference>
<proteinExistence type="predicted"/>